<protein>
    <submittedName>
        <fullName evidence="1">Uncharacterized protein</fullName>
    </submittedName>
</protein>
<dbReference type="EMBL" id="APVH01000015">
    <property type="protein sequence ID" value="EPX83540.1"/>
    <property type="molecule type" value="Genomic_DNA"/>
</dbReference>
<keyword evidence="2" id="KW-1185">Reference proteome</keyword>
<evidence type="ECO:0000313" key="1">
    <source>
        <dbReference type="EMBL" id="EPX83540.1"/>
    </source>
</evidence>
<dbReference type="HOGENOM" id="CLU_3316690_0_0_5"/>
<proteinExistence type="predicted"/>
<name>S9RZZ6_9RHOB</name>
<reference evidence="2" key="1">
    <citation type="journal article" date="2014" name="Stand. Genomic Sci.">
        <title>Genome sequence of the exopolysaccharide-producing Salipiger mucosus type strain (DSM 16094(T)), a moderately halophilic member of the Roseobacter clade.</title>
        <authorList>
            <person name="Riedel T."/>
            <person name="Spring S."/>
            <person name="Fiebig A."/>
            <person name="Petersen J."/>
            <person name="Kyrpides N.C."/>
            <person name="Goker M."/>
            <person name="Klenk H.P."/>
        </authorList>
    </citation>
    <scope>NUCLEOTIDE SEQUENCE [LARGE SCALE GENOMIC DNA]</scope>
    <source>
        <strain evidence="2">DSM 16094</strain>
    </source>
</reference>
<comment type="caution">
    <text evidence="1">The sequence shown here is derived from an EMBL/GenBank/DDBJ whole genome shotgun (WGS) entry which is preliminary data.</text>
</comment>
<accession>S9RZZ6</accession>
<evidence type="ECO:0000313" key="2">
    <source>
        <dbReference type="Proteomes" id="UP000015347"/>
    </source>
</evidence>
<sequence length="39" mass="4339">MCALSMDGVAEGSDKRNEFAHVERIGLILLFQKLDSTSR</sequence>
<dbReference type="AlphaFoldDB" id="S9RZZ6"/>
<organism evidence="1 2">
    <name type="scientific">Salipiger mucosus DSM 16094</name>
    <dbReference type="NCBI Taxonomy" id="1123237"/>
    <lineage>
        <taxon>Bacteria</taxon>
        <taxon>Pseudomonadati</taxon>
        <taxon>Pseudomonadota</taxon>
        <taxon>Alphaproteobacteria</taxon>
        <taxon>Rhodobacterales</taxon>
        <taxon>Roseobacteraceae</taxon>
        <taxon>Salipiger</taxon>
    </lineage>
</organism>
<dbReference type="Proteomes" id="UP000015347">
    <property type="component" value="Unassembled WGS sequence"/>
</dbReference>
<gene>
    <name evidence="1" type="ORF">Salmuc_02148</name>
</gene>